<keyword evidence="2" id="KW-1185">Reference proteome</keyword>
<name>A0A4R1Q4A0_9FIRM</name>
<dbReference type="OrthoDB" id="2079800at2"/>
<comment type="caution">
    <text evidence="1">The sequence shown here is derived from an EMBL/GenBank/DDBJ whole genome shotgun (WGS) entry which is preliminary data.</text>
</comment>
<organism evidence="1 2">
    <name type="scientific">Anaerospora hongkongensis</name>
    <dbReference type="NCBI Taxonomy" id="244830"/>
    <lineage>
        <taxon>Bacteria</taxon>
        <taxon>Bacillati</taxon>
        <taxon>Bacillota</taxon>
        <taxon>Negativicutes</taxon>
        <taxon>Selenomonadales</taxon>
        <taxon>Sporomusaceae</taxon>
        <taxon>Anaerospora</taxon>
    </lineage>
</organism>
<dbReference type="RefSeq" id="WP_132077296.1">
    <property type="nucleotide sequence ID" value="NZ_SLUI01000003.1"/>
</dbReference>
<dbReference type="AlphaFoldDB" id="A0A4R1Q4A0"/>
<protein>
    <submittedName>
        <fullName evidence="1">Uncharacterized protein</fullName>
    </submittedName>
</protein>
<reference evidence="1 2" key="1">
    <citation type="submission" date="2019-03" db="EMBL/GenBank/DDBJ databases">
        <title>Genomic Encyclopedia of Type Strains, Phase IV (KMG-IV): sequencing the most valuable type-strain genomes for metagenomic binning, comparative biology and taxonomic classification.</title>
        <authorList>
            <person name="Goeker M."/>
        </authorList>
    </citation>
    <scope>NUCLEOTIDE SEQUENCE [LARGE SCALE GENOMIC DNA]</scope>
    <source>
        <strain evidence="1 2">DSM 15969</strain>
    </source>
</reference>
<dbReference type="Proteomes" id="UP000295063">
    <property type="component" value="Unassembled WGS sequence"/>
</dbReference>
<sequence>MKHVIESIHKYIPPENVGYVLVKRTKVFIPYKEFGINVLERSEIPLSFVHETVLKLLAEDVCNVEEMVNVLGLEYDILKEIIAEMAIADLVVVSEMSLILTAKGKIALQELKKVTVKKNQVNELYVNMITGEIESYSNCLYYDRPIPGYMYFDQTFDLDIQFLREKFSSVEKIYEKDKEEESIFVKKSRGETSLYRILDIAYQKIKYMSISCFVFVNEETASLLLMFDDDKLSVYSTIAKSQINNRTNSIKWLFESNREFIAKNKSIRHEIDVDKDKARNKLLSLIQQKSKLKVSSQEIESYYYSDRYLLDGEIADIIRECHEYKPQKLVIASPHMRQFLQDNLTSLINMLPLIKIILIYNKDEYGMDKSKEWLVSQLKNDNKGKQNIAFFPLDPGQKINTTQIICHPGFVINTLYELVEDDMNQFVLKEISDISFDLDKIMKALKQFEQIID</sequence>
<gene>
    <name evidence="1" type="ORF">EV210_103356</name>
</gene>
<dbReference type="EMBL" id="SLUI01000003">
    <property type="protein sequence ID" value="TCL38872.1"/>
    <property type="molecule type" value="Genomic_DNA"/>
</dbReference>
<evidence type="ECO:0000313" key="2">
    <source>
        <dbReference type="Proteomes" id="UP000295063"/>
    </source>
</evidence>
<accession>A0A4R1Q4A0</accession>
<evidence type="ECO:0000313" key="1">
    <source>
        <dbReference type="EMBL" id="TCL38872.1"/>
    </source>
</evidence>
<proteinExistence type="predicted"/>